<sequence>MATLPTCSSCLRCSEYSVLRLRAKARAWLASCASLTEILTAMRKASFRSVETVWRASIAASVCALTLSARELRCDRTITKRLRGPVGGPVLLGTAASDMVLSLPATSGRLGGMAGGVEVKVIIVAARASGRGALPGEPGEPGDTERFSAEA</sequence>
<organism evidence="1 2">
    <name type="scientific">Trichodelitschia bisporula</name>
    <dbReference type="NCBI Taxonomy" id="703511"/>
    <lineage>
        <taxon>Eukaryota</taxon>
        <taxon>Fungi</taxon>
        <taxon>Dikarya</taxon>
        <taxon>Ascomycota</taxon>
        <taxon>Pezizomycotina</taxon>
        <taxon>Dothideomycetes</taxon>
        <taxon>Dothideomycetes incertae sedis</taxon>
        <taxon>Phaeotrichales</taxon>
        <taxon>Phaeotrichaceae</taxon>
        <taxon>Trichodelitschia</taxon>
    </lineage>
</organism>
<name>A0A6G1HIF7_9PEZI</name>
<dbReference type="Proteomes" id="UP000799640">
    <property type="component" value="Unassembled WGS sequence"/>
</dbReference>
<reference evidence="1" key="1">
    <citation type="journal article" date="2020" name="Stud. Mycol.">
        <title>101 Dothideomycetes genomes: a test case for predicting lifestyles and emergence of pathogens.</title>
        <authorList>
            <person name="Haridas S."/>
            <person name="Albert R."/>
            <person name="Binder M."/>
            <person name="Bloem J."/>
            <person name="Labutti K."/>
            <person name="Salamov A."/>
            <person name="Andreopoulos B."/>
            <person name="Baker S."/>
            <person name="Barry K."/>
            <person name="Bills G."/>
            <person name="Bluhm B."/>
            <person name="Cannon C."/>
            <person name="Castanera R."/>
            <person name="Culley D."/>
            <person name="Daum C."/>
            <person name="Ezra D."/>
            <person name="Gonzalez J."/>
            <person name="Henrissat B."/>
            <person name="Kuo A."/>
            <person name="Liang C."/>
            <person name="Lipzen A."/>
            <person name="Lutzoni F."/>
            <person name="Magnuson J."/>
            <person name="Mondo S."/>
            <person name="Nolan M."/>
            <person name="Ohm R."/>
            <person name="Pangilinan J."/>
            <person name="Park H.-J."/>
            <person name="Ramirez L."/>
            <person name="Alfaro M."/>
            <person name="Sun H."/>
            <person name="Tritt A."/>
            <person name="Yoshinaga Y."/>
            <person name="Zwiers L.-H."/>
            <person name="Turgeon B."/>
            <person name="Goodwin S."/>
            <person name="Spatafora J."/>
            <person name="Crous P."/>
            <person name="Grigoriev I."/>
        </authorList>
    </citation>
    <scope>NUCLEOTIDE SEQUENCE</scope>
    <source>
        <strain evidence="1">CBS 262.69</strain>
    </source>
</reference>
<evidence type="ECO:0000313" key="2">
    <source>
        <dbReference type="Proteomes" id="UP000799640"/>
    </source>
</evidence>
<gene>
    <name evidence="1" type="ORF">EJ06DRAFT_270377</name>
</gene>
<evidence type="ECO:0000313" key="1">
    <source>
        <dbReference type="EMBL" id="KAF2395555.1"/>
    </source>
</evidence>
<accession>A0A6G1HIF7</accession>
<proteinExistence type="predicted"/>
<keyword evidence="2" id="KW-1185">Reference proteome</keyword>
<dbReference type="AlphaFoldDB" id="A0A6G1HIF7"/>
<protein>
    <submittedName>
        <fullName evidence="1">Uncharacterized protein</fullName>
    </submittedName>
</protein>
<dbReference type="EMBL" id="ML996714">
    <property type="protein sequence ID" value="KAF2395555.1"/>
    <property type="molecule type" value="Genomic_DNA"/>
</dbReference>